<accession>A0A167ISA5</accession>
<feature type="compositionally biased region" description="Polar residues" evidence="1">
    <location>
        <begin position="161"/>
        <end position="171"/>
    </location>
</feature>
<feature type="region of interest" description="Disordered" evidence="1">
    <location>
        <begin position="156"/>
        <end position="205"/>
    </location>
</feature>
<proteinExistence type="predicted"/>
<protein>
    <submittedName>
        <fullName evidence="3">Rab-GAP/TBC domain protein</fullName>
    </submittedName>
</protein>
<reference evidence="3 4" key="1">
    <citation type="journal article" date="2016" name="Genome Biol. Evol.">
        <title>Divergent and convergent evolution of fungal pathogenicity.</title>
        <authorList>
            <person name="Shang Y."/>
            <person name="Xiao G."/>
            <person name="Zheng P."/>
            <person name="Cen K."/>
            <person name="Zhan S."/>
            <person name="Wang C."/>
        </authorList>
    </citation>
    <scope>NUCLEOTIDE SEQUENCE [LARGE SCALE GENOMIC DNA]</scope>
    <source>
        <strain evidence="3 4">RCEF 4871</strain>
    </source>
</reference>
<evidence type="ECO:0000256" key="1">
    <source>
        <dbReference type="SAM" id="MobiDB-lite"/>
    </source>
</evidence>
<feature type="compositionally biased region" description="Low complexity" evidence="1">
    <location>
        <begin position="115"/>
        <end position="131"/>
    </location>
</feature>
<comment type="caution">
    <text evidence="3">The sequence shown here is derived from an EMBL/GenBank/DDBJ whole genome shotgun (WGS) entry which is preliminary data.</text>
</comment>
<feature type="region of interest" description="Disordered" evidence="1">
    <location>
        <begin position="343"/>
        <end position="382"/>
    </location>
</feature>
<organism evidence="3 4">
    <name type="scientific">Metarhizium rileyi (strain RCEF 4871)</name>
    <name type="common">Nomuraea rileyi</name>
    <dbReference type="NCBI Taxonomy" id="1649241"/>
    <lineage>
        <taxon>Eukaryota</taxon>
        <taxon>Fungi</taxon>
        <taxon>Dikarya</taxon>
        <taxon>Ascomycota</taxon>
        <taxon>Pezizomycotina</taxon>
        <taxon>Sordariomycetes</taxon>
        <taxon>Hypocreomycetidae</taxon>
        <taxon>Hypocreales</taxon>
        <taxon>Clavicipitaceae</taxon>
        <taxon>Metarhizium</taxon>
    </lineage>
</organism>
<evidence type="ECO:0000313" key="4">
    <source>
        <dbReference type="Proteomes" id="UP000243498"/>
    </source>
</evidence>
<dbReference type="Proteomes" id="UP000243498">
    <property type="component" value="Unassembled WGS sequence"/>
</dbReference>
<feature type="compositionally biased region" description="Polar residues" evidence="1">
    <location>
        <begin position="364"/>
        <end position="376"/>
    </location>
</feature>
<dbReference type="SMART" id="SM00164">
    <property type="entry name" value="TBC"/>
    <property type="match status" value="1"/>
</dbReference>
<dbReference type="PANTHER" id="PTHR22957:SF263">
    <property type="entry name" value="MITOTIC CHECK POINT PROTEIN BUB2"/>
    <property type="match status" value="1"/>
</dbReference>
<sequence>MASVGQKRRCAIYGQKWKEQLATLNGTLPAEAPPVATYSLKQALACDTIPPTETQPLSLRQPPSRPLALSLLLDSCTDSISTLLQAPGSVELTCIVVPRFTVRSHPAMPSPAREANAPSSALPQPASLSGPGHIELQVPPSPRTHRALRRLQSAHTLGAARSSNQPSLISQQRRDLQRNSSPTRDPKATRSPQRGRANSDAVPPLMHHMGAVAGLKRSGLKKPVFSHGHLSLQQIFRDGPSDGDFLGALESARWKVVDEGIKSAEDGMSPLRIYVWLVLLNAPIMPTDEYLGLIHRGASPAYSKIRNDTFRTLTTDPLFRRRVSEASLIRLLNAIAWRLHDAKEEQRHSSRPSSSHSTHPRQSLGGSVSGHSQAKSGTGPEPGTYVQGMNVLAAPFLYAARSEAEAFVAFHSLLTKECPAYIRGAMDGVHRGLALVDKVLAIVDPKLSMYLTAKGLSAEIYAFPSVLTLCACTPPLPEVLRLWDFLFAYGPHLNILCIVAQLTIMRSQILQSPSPNKVLRSFPPLNSDLIKSVTIGIIKKIPDDVYSEIVSHAM</sequence>
<dbReference type="GO" id="GO:0044732">
    <property type="term" value="C:mitotic spindle pole body"/>
    <property type="evidence" value="ECO:0007669"/>
    <property type="project" value="TreeGrafter"/>
</dbReference>
<dbReference type="EMBL" id="AZHC01000003">
    <property type="protein sequence ID" value="OAA49381.1"/>
    <property type="molecule type" value="Genomic_DNA"/>
</dbReference>
<dbReference type="STRING" id="1081105.A0A167ISA5"/>
<dbReference type="InterPro" id="IPR000195">
    <property type="entry name" value="Rab-GAP-TBC_dom"/>
</dbReference>
<feature type="domain" description="Rab-GAP TBC" evidence="2">
    <location>
        <begin position="266"/>
        <end position="490"/>
    </location>
</feature>
<name>A0A167ISA5_METRR</name>
<dbReference type="PANTHER" id="PTHR22957">
    <property type="entry name" value="TBC1 DOMAIN FAMILY MEMBER GTPASE-ACTIVATING PROTEIN"/>
    <property type="match status" value="1"/>
</dbReference>
<feature type="region of interest" description="Disordered" evidence="1">
    <location>
        <begin position="107"/>
        <end position="140"/>
    </location>
</feature>
<dbReference type="FunFam" id="1.10.472.80:FF:000026">
    <property type="entry name" value="Mitotic check point protein (Bub2)"/>
    <property type="match status" value="1"/>
</dbReference>
<dbReference type="Pfam" id="PF00566">
    <property type="entry name" value="RabGAP-TBC"/>
    <property type="match status" value="1"/>
</dbReference>
<dbReference type="OMA" id="KSIPFEM"/>
<dbReference type="AlphaFoldDB" id="A0A167ISA5"/>
<dbReference type="Gene3D" id="1.10.472.80">
    <property type="entry name" value="Ypt/Rab-GAP domain of gyp1p, domain 3"/>
    <property type="match status" value="1"/>
</dbReference>
<dbReference type="GO" id="GO:0031030">
    <property type="term" value="P:negative regulation of septation initiation signaling"/>
    <property type="evidence" value="ECO:0007669"/>
    <property type="project" value="TreeGrafter"/>
</dbReference>
<gene>
    <name evidence="3" type="ORF">NOR_01304</name>
</gene>
<dbReference type="OrthoDB" id="10263206at2759"/>
<evidence type="ECO:0000313" key="3">
    <source>
        <dbReference type="EMBL" id="OAA49381.1"/>
    </source>
</evidence>
<keyword evidence="4" id="KW-1185">Reference proteome</keyword>
<dbReference type="PROSITE" id="PS50086">
    <property type="entry name" value="TBC_RABGAP"/>
    <property type="match status" value="1"/>
</dbReference>
<feature type="compositionally biased region" description="Low complexity" evidence="1">
    <location>
        <begin position="351"/>
        <end position="363"/>
    </location>
</feature>
<dbReference type="GO" id="GO:0005096">
    <property type="term" value="F:GTPase activator activity"/>
    <property type="evidence" value="ECO:0007669"/>
    <property type="project" value="TreeGrafter"/>
</dbReference>
<dbReference type="Gene3D" id="1.10.8.270">
    <property type="entry name" value="putative rabgap domain of human tbc1 domain family member 14 like domains"/>
    <property type="match status" value="1"/>
</dbReference>
<evidence type="ECO:0000259" key="2">
    <source>
        <dbReference type="PROSITE" id="PS50086"/>
    </source>
</evidence>
<dbReference type="InterPro" id="IPR035969">
    <property type="entry name" value="Rab-GAP_TBC_sf"/>
</dbReference>
<dbReference type="SUPFAM" id="SSF47923">
    <property type="entry name" value="Ypt/Rab-GAP domain of gyp1p"/>
    <property type="match status" value="3"/>
</dbReference>